<feature type="transmembrane region" description="Helical" evidence="1">
    <location>
        <begin position="176"/>
        <end position="194"/>
    </location>
</feature>
<keyword evidence="1" id="KW-0812">Transmembrane</keyword>
<reference evidence="2 3" key="1">
    <citation type="submission" date="2014-03" db="EMBL/GenBank/DDBJ databases">
        <title>Whole genome sequence of Novosphingobium resinovorum KF1.</title>
        <authorList>
            <person name="Gan H.M."/>
            <person name="Gan H.Y."/>
            <person name="Chew T.H."/>
            <person name="Savka M.A."/>
        </authorList>
    </citation>
    <scope>NUCLEOTIDE SEQUENCE [LARGE SCALE GENOMIC DNA]</scope>
    <source>
        <strain evidence="2 3">KF1</strain>
    </source>
</reference>
<feature type="transmembrane region" description="Helical" evidence="1">
    <location>
        <begin position="69"/>
        <end position="86"/>
    </location>
</feature>
<dbReference type="AlphaFoldDB" id="A0A031JV43"/>
<dbReference type="PATRIC" id="fig|158500.4.peg.3726"/>
<evidence type="ECO:0000313" key="2">
    <source>
        <dbReference type="EMBL" id="EZP80237.1"/>
    </source>
</evidence>
<feature type="transmembrane region" description="Helical" evidence="1">
    <location>
        <begin position="390"/>
        <end position="407"/>
    </location>
</feature>
<gene>
    <name evidence="2" type="ORF">BV97_03652</name>
</gene>
<proteinExistence type="predicted"/>
<keyword evidence="1" id="KW-0472">Membrane</keyword>
<dbReference type="Proteomes" id="UP000024329">
    <property type="component" value="Unassembled WGS sequence"/>
</dbReference>
<evidence type="ECO:0008006" key="4">
    <source>
        <dbReference type="Google" id="ProtNLM"/>
    </source>
</evidence>
<organism evidence="2 3">
    <name type="scientific">Novosphingobium resinovorum</name>
    <dbReference type="NCBI Taxonomy" id="158500"/>
    <lineage>
        <taxon>Bacteria</taxon>
        <taxon>Pseudomonadati</taxon>
        <taxon>Pseudomonadota</taxon>
        <taxon>Alphaproteobacteria</taxon>
        <taxon>Sphingomonadales</taxon>
        <taxon>Sphingomonadaceae</taxon>
        <taxon>Novosphingobium</taxon>
    </lineage>
</organism>
<feature type="transmembrane region" description="Helical" evidence="1">
    <location>
        <begin position="107"/>
        <end position="125"/>
    </location>
</feature>
<comment type="caution">
    <text evidence="2">The sequence shown here is derived from an EMBL/GenBank/DDBJ whole genome shotgun (WGS) entry which is preliminary data.</text>
</comment>
<sequence>MILVLCLALEFMMLINLVVRIRNICAPLLVIAYCAMSQILYYNADLFGYPQIAGPESLGSYYYLRNEGVAVYFLISLLSFMSSWGIRAQYLDIRARIGEIIVHSKIITGRLSVAVICANLIVWALMDYPDFWYHTAYSTSGLILHNGVFGILEKMRPIFAFLSIALFHFSITNRQMVRSFILLIFSALYIALALSGSSRVAVVLIVSSGFFSFIAYRRSGLLLLILHLIVAYASLVAVIYGRGGQEFGLYAIAGFFIDGLTSRDGSNLLALYNLFQGINVTMDGFALAPNYNPEYALFSLSPLPSSIDGFDVLLQRYEVRLGLFVPVGGITEAYYFGWPIFLTVVAVIMAASRVTVRAAAKGRVIWSALSTLIFFAMFVMLGAYPLRNSFRQFLMIVMIDVALRIWAGKRRQPVDRMPRRTVRAVFDHSGS</sequence>
<name>A0A031JV43_9SPHN</name>
<feature type="transmembrane region" description="Helical" evidence="1">
    <location>
        <begin position="21"/>
        <end position="41"/>
    </location>
</feature>
<evidence type="ECO:0000313" key="3">
    <source>
        <dbReference type="Proteomes" id="UP000024329"/>
    </source>
</evidence>
<dbReference type="eggNOG" id="ENOG502ZNT8">
    <property type="taxonomic scope" value="Bacteria"/>
</dbReference>
<feature type="transmembrane region" description="Helical" evidence="1">
    <location>
        <begin position="221"/>
        <end position="240"/>
    </location>
</feature>
<dbReference type="EMBL" id="JFYZ01000018">
    <property type="protein sequence ID" value="EZP80237.1"/>
    <property type="molecule type" value="Genomic_DNA"/>
</dbReference>
<feature type="transmembrane region" description="Helical" evidence="1">
    <location>
        <begin position="364"/>
        <end position="384"/>
    </location>
</feature>
<feature type="transmembrane region" description="Helical" evidence="1">
    <location>
        <begin position="333"/>
        <end position="352"/>
    </location>
</feature>
<keyword evidence="1" id="KW-1133">Transmembrane helix</keyword>
<accession>A0A031JV43</accession>
<protein>
    <recommendedName>
        <fullName evidence="4">Oligosaccharide repeat unit polymerase</fullName>
    </recommendedName>
</protein>
<feature type="transmembrane region" description="Helical" evidence="1">
    <location>
        <begin position="200"/>
        <end position="216"/>
    </location>
</feature>
<evidence type="ECO:0000256" key="1">
    <source>
        <dbReference type="SAM" id="Phobius"/>
    </source>
</evidence>